<keyword evidence="1" id="KW-0812">Transmembrane</keyword>
<keyword evidence="3" id="KW-1185">Reference proteome</keyword>
<feature type="transmembrane region" description="Helical" evidence="1">
    <location>
        <begin position="27"/>
        <end position="46"/>
    </location>
</feature>
<gene>
    <name evidence="2" type="ORF">FB566_4469</name>
</gene>
<evidence type="ECO:0000313" key="2">
    <source>
        <dbReference type="EMBL" id="TQL78874.1"/>
    </source>
</evidence>
<reference evidence="2 3" key="1">
    <citation type="submission" date="2019-06" db="EMBL/GenBank/DDBJ databases">
        <title>Sequencing the genomes of 1000 actinobacteria strains.</title>
        <authorList>
            <person name="Klenk H.-P."/>
        </authorList>
    </citation>
    <scope>NUCLEOTIDE SEQUENCE [LARGE SCALE GENOMIC DNA]</scope>
    <source>
        <strain evidence="2 3">DSM 45928</strain>
    </source>
</reference>
<dbReference type="Proteomes" id="UP000317043">
    <property type="component" value="Unassembled WGS sequence"/>
</dbReference>
<dbReference type="AlphaFoldDB" id="A0A543B226"/>
<organism evidence="2 3">
    <name type="scientific">Stackebrandtia endophytica</name>
    <dbReference type="NCBI Taxonomy" id="1496996"/>
    <lineage>
        <taxon>Bacteria</taxon>
        <taxon>Bacillati</taxon>
        <taxon>Actinomycetota</taxon>
        <taxon>Actinomycetes</taxon>
        <taxon>Glycomycetales</taxon>
        <taxon>Glycomycetaceae</taxon>
        <taxon>Stackebrandtia</taxon>
    </lineage>
</organism>
<name>A0A543B226_9ACTN</name>
<proteinExistence type="predicted"/>
<evidence type="ECO:0000313" key="3">
    <source>
        <dbReference type="Proteomes" id="UP000317043"/>
    </source>
</evidence>
<feature type="transmembrane region" description="Helical" evidence="1">
    <location>
        <begin position="52"/>
        <end position="73"/>
    </location>
</feature>
<dbReference type="RefSeq" id="WP_142043763.1">
    <property type="nucleotide sequence ID" value="NZ_JBHTGS010000002.1"/>
</dbReference>
<accession>A0A543B226</accession>
<dbReference type="InParanoid" id="A0A543B226"/>
<keyword evidence="1" id="KW-0472">Membrane</keyword>
<comment type="caution">
    <text evidence="2">The sequence shown here is derived from an EMBL/GenBank/DDBJ whole genome shotgun (WGS) entry which is preliminary data.</text>
</comment>
<evidence type="ECO:0000256" key="1">
    <source>
        <dbReference type="SAM" id="Phobius"/>
    </source>
</evidence>
<dbReference type="EMBL" id="VFOW01000001">
    <property type="protein sequence ID" value="TQL78874.1"/>
    <property type="molecule type" value="Genomic_DNA"/>
</dbReference>
<sequence>MTNMELTEAEISTLAVKAKDARSAGRHLAWSLPAMVTVFGASLLLIPLDLAFGLFGVALIGLLFVVPLGIYVWRGLDSVLFGDMPSLVLAGRQPVISLDVTVDGVTGEDPYPVSVAVDHPRLGKGTRYLHLRSDAFGEEVELTPGDHLVLYGFGTRPRGPFSTIVALETATGQRIWRDSTFVPESRYHYIEPFG</sequence>
<keyword evidence="1" id="KW-1133">Transmembrane helix</keyword>
<protein>
    <submittedName>
        <fullName evidence="2">Uncharacterized protein</fullName>
    </submittedName>
</protein>